<name>A0A0H0XM51_9SPHN</name>
<dbReference type="InterPro" id="IPR016181">
    <property type="entry name" value="Acyl_CoA_acyltransferase"/>
</dbReference>
<reference evidence="2 3" key="1">
    <citation type="submission" date="2015-04" db="EMBL/GenBank/DDBJ databases">
        <title>The draft genome sequence of Erythrobacter marinus HWDM-33.</title>
        <authorList>
            <person name="Zhuang L."/>
            <person name="Liu Y."/>
            <person name="Shao Z."/>
        </authorList>
    </citation>
    <scope>NUCLEOTIDE SEQUENCE [LARGE SCALE GENOMIC DNA]</scope>
    <source>
        <strain evidence="2 3">HWDM-33</strain>
    </source>
</reference>
<proteinExistence type="predicted"/>
<dbReference type="EMBL" id="LBHU01000004">
    <property type="protein sequence ID" value="KLI63037.1"/>
    <property type="molecule type" value="Genomic_DNA"/>
</dbReference>
<evidence type="ECO:0000313" key="2">
    <source>
        <dbReference type="EMBL" id="KLI63037.1"/>
    </source>
</evidence>
<dbReference type="GO" id="GO:0016747">
    <property type="term" value="F:acyltransferase activity, transferring groups other than amino-acyl groups"/>
    <property type="evidence" value="ECO:0007669"/>
    <property type="project" value="InterPro"/>
</dbReference>
<dbReference type="InterPro" id="IPR000182">
    <property type="entry name" value="GNAT_dom"/>
</dbReference>
<dbReference type="SUPFAM" id="SSF55729">
    <property type="entry name" value="Acyl-CoA N-acyltransferases (Nat)"/>
    <property type="match status" value="1"/>
</dbReference>
<dbReference type="CDD" id="cd04301">
    <property type="entry name" value="NAT_SF"/>
    <property type="match status" value="1"/>
</dbReference>
<gene>
    <name evidence="2" type="ORF">AAV99_12710</name>
</gene>
<sequence>MCTSTTVGVPITITPARREDRALLEAFFERVSPQDLYYRFLTGMKKVDKQRIDAMVRDDDDLSIDFLALDSKTEEILATAILVAENDFETAEFAMCTRDDAKGKGISWALLDHAARYAEAMGVKRIYSLQSAAHSDALQLEQEMGFKVRPSPDDPALKLVEKTF</sequence>
<organism evidence="2 3">
    <name type="scientific">Aurantiacibacter marinus</name>
    <dbReference type="NCBI Taxonomy" id="874156"/>
    <lineage>
        <taxon>Bacteria</taxon>
        <taxon>Pseudomonadati</taxon>
        <taxon>Pseudomonadota</taxon>
        <taxon>Alphaproteobacteria</taxon>
        <taxon>Sphingomonadales</taxon>
        <taxon>Erythrobacteraceae</taxon>
        <taxon>Aurantiacibacter</taxon>
    </lineage>
</organism>
<comment type="caution">
    <text evidence="2">The sequence shown here is derived from an EMBL/GenBank/DDBJ whole genome shotgun (WGS) entry which is preliminary data.</text>
</comment>
<dbReference type="Proteomes" id="UP000053455">
    <property type="component" value="Unassembled WGS sequence"/>
</dbReference>
<evidence type="ECO:0000259" key="1">
    <source>
        <dbReference type="PROSITE" id="PS51186"/>
    </source>
</evidence>
<keyword evidence="3" id="KW-1185">Reference proteome</keyword>
<feature type="domain" description="N-acetyltransferase" evidence="1">
    <location>
        <begin position="11"/>
        <end position="164"/>
    </location>
</feature>
<accession>A0A0H0XM51</accession>
<evidence type="ECO:0000313" key="3">
    <source>
        <dbReference type="Proteomes" id="UP000053455"/>
    </source>
</evidence>
<protein>
    <recommendedName>
        <fullName evidence="1">N-acetyltransferase domain-containing protein</fullName>
    </recommendedName>
</protein>
<dbReference type="PATRIC" id="fig|874156.12.peg.2618"/>
<dbReference type="AlphaFoldDB" id="A0A0H0XM51"/>
<dbReference type="Pfam" id="PF00583">
    <property type="entry name" value="Acetyltransf_1"/>
    <property type="match status" value="1"/>
</dbReference>
<dbReference type="STRING" id="874156.GCA_001021555_02625"/>
<dbReference type="Gene3D" id="3.40.630.30">
    <property type="match status" value="1"/>
</dbReference>
<dbReference type="PROSITE" id="PS51186">
    <property type="entry name" value="GNAT"/>
    <property type="match status" value="1"/>
</dbReference>